<proteinExistence type="inferred from homology"/>
<dbReference type="EMBL" id="JANIPJ010000014">
    <property type="protein sequence ID" value="MCR2805922.1"/>
    <property type="molecule type" value="Genomic_DNA"/>
</dbReference>
<protein>
    <submittedName>
        <fullName evidence="3">YciI family protein</fullName>
    </submittedName>
</protein>
<organism evidence="3 4">
    <name type="scientific">Paenibacillus soyae</name>
    <dbReference type="NCBI Taxonomy" id="2969249"/>
    <lineage>
        <taxon>Bacteria</taxon>
        <taxon>Bacillati</taxon>
        <taxon>Bacillota</taxon>
        <taxon>Bacilli</taxon>
        <taxon>Bacillales</taxon>
        <taxon>Paenibacillaceae</taxon>
        <taxon>Paenibacillus</taxon>
    </lineage>
</organism>
<evidence type="ECO:0000259" key="2">
    <source>
        <dbReference type="Pfam" id="PF03795"/>
    </source>
</evidence>
<dbReference type="RefSeq" id="WP_257448901.1">
    <property type="nucleotide sequence ID" value="NZ_JANIPJ010000014.1"/>
</dbReference>
<comment type="similarity">
    <text evidence="1">Belongs to the YciI family.</text>
</comment>
<sequence>MKFMMIVKATKDSEAGVMPSHELLEAMQRYNEELAKAGVLLAADGLHSSAGGIRISYPEPGGKPKVVDGPFAETKEIIAGYTLIEVKSREEAIEWALRMPDPHGNGEGQIELRQVIEPFELTQDDDARSRLISLQEELDRAKRQ</sequence>
<dbReference type="Gene3D" id="3.30.70.1060">
    <property type="entry name" value="Dimeric alpha+beta barrel"/>
    <property type="match status" value="1"/>
</dbReference>
<dbReference type="SUPFAM" id="SSF54909">
    <property type="entry name" value="Dimeric alpha+beta barrel"/>
    <property type="match status" value="1"/>
</dbReference>
<dbReference type="PANTHER" id="PTHR35174:SF4">
    <property type="entry name" value="BLL7163 PROTEIN"/>
    <property type="match status" value="1"/>
</dbReference>
<dbReference type="Proteomes" id="UP001141950">
    <property type="component" value="Unassembled WGS sequence"/>
</dbReference>
<gene>
    <name evidence="3" type="ORF">NQZ67_18730</name>
</gene>
<dbReference type="InterPro" id="IPR011008">
    <property type="entry name" value="Dimeric_a/b-barrel"/>
</dbReference>
<evidence type="ECO:0000256" key="1">
    <source>
        <dbReference type="ARBA" id="ARBA00007689"/>
    </source>
</evidence>
<feature type="domain" description="YCII-related" evidence="2">
    <location>
        <begin position="1"/>
        <end position="116"/>
    </location>
</feature>
<reference evidence="3" key="1">
    <citation type="submission" date="2022-08" db="EMBL/GenBank/DDBJ databases">
        <title>The genomic sequence of strain Paenibacillus sp. SCIV0701.</title>
        <authorList>
            <person name="Zhao H."/>
        </authorList>
    </citation>
    <scope>NUCLEOTIDE SEQUENCE</scope>
    <source>
        <strain evidence="3">SCIV0701</strain>
    </source>
</reference>
<dbReference type="PANTHER" id="PTHR35174">
    <property type="entry name" value="BLL7171 PROTEIN-RELATED"/>
    <property type="match status" value="1"/>
</dbReference>
<comment type="caution">
    <text evidence="3">The sequence shown here is derived from an EMBL/GenBank/DDBJ whole genome shotgun (WGS) entry which is preliminary data.</text>
</comment>
<evidence type="ECO:0000313" key="4">
    <source>
        <dbReference type="Proteomes" id="UP001141950"/>
    </source>
</evidence>
<dbReference type="Pfam" id="PF03795">
    <property type="entry name" value="YCII"/>
    <property type="match status" value="1"/>
</dbReference>
<dbReference type="InterPro" id="IPR005545">
    <property type="entry name" value="YCII"/>
</dbReference>
<evidence type="ECO:0000313" key="3">
    <source>
        <dbReference type="EMBL" id="MCR2805922.1"/>
    </source>
</evidence>
<keyword evidence="4" id="KW-1185">Reference proteome</keyword>
<dbReference type="AlphaFoldDB" id="A0A9X2MTD6"/>
<accession>A0A9X2MTD6</accession>
<name>A0A9X2MTD6_9BACL</name>